<dbReference type="Gene3D" id="1.10.510.10">
    <property type="entry name" value="Transferase(Phosphotransferase) domain 1"/>
    <property type="match status" value="1"/>
</dbReference>
<evidence type="ECO:0000259" key="13">
    <source>
        <dbReference type="PROSITE" id="PS50011"/>
    </source>
</evidence>
<dbReference type="GO" id="GO:0005524">
    <property type="term" value="F:ATP binding"/>
    <property type="evidence" value="ECO:0007669"/>
    <property type="project" value="UniProtKB-UniRule"/>
</dbReference>
<feature type="binding site" evidence="11">
    <location>
        <position position="60"/>
    </location>
    <ligand>
        <name>ATP</name>
        <dbReference type="ChEBI" id="CHEBI:30616"/>
    </ligand>
</feature>
<dbReference type="eggNOG" id="KOG0598">
    <property type="taxonomic scope" value="Eukaryota"/>
</dbReference>
<sequence>MKNNNINLYDFIQFENQEKKPISLDSFYLLTIIGKGSYAKVSLVRKKDDNQVYALKAIKKQLIKEKNQREHVIGERNILQQVDNQYIVKMKYAFQDNKYIYFVLEFCPGGELYQLLYAKRQLTEQQTKFYAAQMVKAFEYLHSKNIIYRDLKPENVLITKEGYIKLTDFGLSKMNIIGQEAKSLCGTPEYLAPEILLQKGHGKPVDWWTLGNIIYEMVTGQPAFYNESRKTLFQNIEKNNPTPHPKIQGKLKSIINGLLEKDPNKRLGSLDGAKEIIEHPWFSDLKWDLLQKQQIVPPFVPKLDNEIDVRYIDPEFKEMSLYSPVDDKIYSLEKYLYSDEEPKIEEPLPLHQVRFNDMAQPLFKKVVRQAEVVIRENSQALEKDMALLLVKYVKSQPEFKIGDGEWQCIIRKKFWMLINF</sequence>
<comment type="catalytic activity">
    <reaction evidence="10">
        <text>L-seryl-[protein] + ATP = O-phospho-L-seryl-[protein] + ADP + H(+)</text>
        <dbReference type="Rhea" id="RHEA:17989"/>
        <dbReference type="Rhea" id="RHEA-COMP:9863"/>
        <dbReference type="Rhea" id="RHEA-COMP:11604"/>
        <dbReference type="ChEBI" id="CHEBI:15378"/>
        <dbReference type="ChEBI" id="CHEBI:29999"/>
        <dbReference type="ChEBI" id="CHEBI:30616"/>
        <dbReference type="ChEBI" id="CHEBI:83421"/>
        <dbReference type="ChEBI" id="CHEBI:456216"/>
        <dbReference type="EC" id="2.7.11.1"/>
    </reaction>
</comment>
<dbReference type="EC" id="2.7.11.1" evidence="2"/>
<evidence type="ECO:0000256" key="10">
    <source>
        <dbReference type="ARBA" id="ARBA00048679"/>
    </source>
</evidence>
<dbReference type="FunFam" id="1.10.510.10:FF:000008">
    <property type="entry name" value="Non-specific serine/threonine protein kinase"/>
    <property type="match status" value="1"/>
</dbReference>
<dbReference type="GO" id="GO:0106310">
    <property type="term" value="F:protein serine kinase activity"/>
    <property type="evidence" value="ECO:0007669"/>
    <property type="project" value="RHEA"/>
</dbReference>
<evidence type="ECO:0000313" key="16">
    <source>
        <dbReference type="Proteomes" id="UP000008983"/>
    </source>
</evidence>
<comment type="similarity">
    <text evidence="1">Belongs to the protein kinase superfamily. AGC Ser/Thr protein kinase family.</text>
</comment>
<dbReference type="GO" id="GO:0004674">
    <property type="term" value="F:protein serine/threonine kinase activity"/>
    <property type="evidence" value="ECO:0007669"/>
    <property type="project" value="UniProtKB-KW"/>
</dbReference>
<name>G0QVE5_ICHMU</name>
<keyword evidence="8 11" id="KW-0067">ATP-binding</keyword>
<dbReference type="PROSITE" id="PS00108">
    <property type="entry name" value="PROTEIN_KINASE_ST"/>
    <property type="match status" value="1"/>
</dbReference>
<dbReference type="Gene3D" id="3.30.200.20">
    <property type="entry name" value="Phosphorylase Kinase, domain 1"/>
    <property type="match status" value="1"/>
</dbReference>
<dbReference type="EMBL" id="GL983941">
    <property type="protein sequence ID" value="EGR30802.1"/>
    <property type="molecule type" value="Genomic_DNA"/>
</dbReference>
<dbReference type="SMART" id="SM00220">
    <property type="entry name" value="S_TKc"/>
    <property type="match status" value="1"/>
</dbReference>
<dbReference type="OrthoDB" id="63267at2759"/>
<proteinExistence type="inferred from homology"/>
<evidence type="ECO:0000256" key="12">
    <source>
        <dbReference type="RuleBase" id="RU000304"/>
    </source>
</evidence>
<evidence type="ECO:0000256" key="4">
    <source>
        <dbReference type="ARBA" id="ARBA00022553"/>
    </source>
</evidence>
<evidence type="ECO:0000256" key="7">
    <source>
        <dbReference type="ARBA" id="ARBA00022777"/>
    </source>
</evidence>
<dbReference type="PROSITE" id="PS50011">
    <property type="entry name" value="PROTEIN_KINASE_DOM"/>
    <property type="match status" value="1"/>
</dbReference>
<organism evidence="15 16">
    <name type="scientific">Ichthyophthirius multifiliis</name>
    <name type="common">White spot disease agent</name>
    <name type="synonym">Ich</name>
    <dbReference type="NCBI Taxonomy" id="5932"/>
    <lineage>
        <taxon>Eukaryota</taxon>
        <taxon>Sar</taxon>
        <taxon>Alveolata</taxon>
        <taxon>Ciliophora</taxon>
        <taxon>Intramacronucleata</taxon>
        <taxon>Oligohymenophorea</taxon>
        <taxon>Hymenostomatida</taxon>
        <taxon>Ophryoglenina</taxon>
        <taxon>Ichthyophthirius</taxon>
    </lineage>
</organism>
<evidence type="ECO:0000256" key="2">
    <source>
        <dbReference type="ARBA" id="ARBA00012513"/>
    </source>
</evidence>
<evidence type="ECO:0000256" key="1">
    <source>
        <dbReference type="ARBA" id="ARBA00009903"/>
    </source>
</evidence>
<evidence type="ECO:0000256" key="9">
    <source>
        <dbReference type="ARBA" id="ARBA00047899"/>
    </source>
</evidence>
<dbReference type="InterPro" id="IPR008271">
    <property type="entry name" value="Ser/Thr_kinase_AS"/>
</dbReference>
<keyword evidence="16" id="KW-1185">Reference proteome</keyword>
<evidence type="ECO:0000256" key="6">
    <source>
        <dbReference type="ARBA" id="ARBA00022741"/>
    </source>
</evidence>
<evidence type="ECO:0000313" key="15">
    <source>
        <dbReference type="EMBL" id="EGR30802.1"/>
    </source>
</evidence>
<feature type="domain" description="Protein kinase" evidence="13">
    <location>
        <begin position="27"/>
        <end position="282"/>
    </location>
</feature>
<dbReference type="PROSITE" id="PS00107">
    <property type="entry name" value="PROTEIN_KINASE_ATP"/>
    <property type="match status" value="1"/>
</dbReference>
<dbReference type="Proteomes" id="UP000008983">
    <property type="component" value="Unassembled WGS sequence"/>
</dbReference>
<dbReference type="InterPro" id="IPR000961">
    <property type="entry name" value="AGC-kinase_C"/>
</dbReference>
<accession>G0QVE5</accession>
<evidence type="ECO:0000256" key="8">
    <source>
        <dbReference type="ARBA" id="ARBA00022840"/>
    </source>
</evidence>
<dbReference type="FunFam" id="3.30.200.20:FF:000524">
    <property type="entry name" value="Non-specific serine/threonine protein kinase"/>
    <property type="match status" value="1"/>
</dbReference>
<evidence type="ECO:0000256" key="5">
    <source>
        <dbReference type="ARBA" id="ARBA00022679"/>
    </source>
</evidence>
<keyword evidence="5 15" id="KW-0808">Transferase</keyword>
<feature type="domain" description="AGC-kinase C-terminal" evidence="14">
    <location>
        <begin position="283"/>
        <end position="347"/>
    </location>
</feature>
<dbReference type="InterPro" id="IPR000719">
    <property type="entry name" value="Prot_kinase_dom"/>
</dbReference>
<dbReference type="OMA" id="CIDNERR"/>
<keyword evidence="7 15" id="KW-0418">Kinase</keyword>
<keyword evidence="6 11" id="KW-0547">Nucleotide-binding</keyword>
<dbReference type="InterPro" id="IPR017441">
    <property type="entry name" value="Protein_kinase_ATP_BS"/>
</dbReference>
<reference evidence="15 16" key="1">
    <citation type="submission" date="2011-07" db="EMBL/GenBank/DDBJ databases">
        <authorList>
            <person name="Coyne R."/>
            <person name="Brami D."/>
            <person name="Johnson J."/>
            <person name="Hostetler J."/>
            <person name="Hannick L."/>
            <person name="Clark T."/>
            <person name="Cassidy-Hanley D."/>
            <person name="Inman J."/>
        </authorList>
    </citation>
    <scope>NUCLEOTIDE SEQUENCE [LARGE SCALE GENOMIC DNA]</scope>
    <source>
        <strain evidence="15 16">G5</strain>
    </source>
</reference>
<dbReference type="CDD" id="cd05123">
    <property type="entry name" value="STKc_AGC"/>
    <property type="match status" value="1"/>
</dbReference>
<comment type="catalytic activity">
    <reaction evidence="9">
        <text>L-threonyl-[protein] + ATP = O-phospho-L-threonyl-[protein] + ADP + H(+)</text>
        <dbReference type="Rhea" id="RHEA:46608"/>
        <dbReference type="Rhea" id="RHEA-COMP:11060"/>
        <dbReference type="Rhea" id="RHEA-COMP:11605"/>
        <dbReference type="ChEBI" id="CHEBI:15378"/>
        <dbReference type="ChEBI" id="CHEBI:30013"/>
        <dbReference type="ChEBI" id="CHEBI:30616"/>
        <dbReference type="ChEBI" id="CHEBI:61977"/>
        <dbReference type="ChEBI" id="CHEBI:456216"/>
        <dbReference type="EC" id="2.7.11.1"/>
    </reaction>
</comment>
<dbReference type="SMART" id="SM00133">
    <property type="entry name" value="S_TK_X"/>
    <property type="match status" value="1"/>
</dbReference>
<evidence type="ECO:0000256" key="3">
    <source>
        <dbReference type="ARBA" id="ARBA00022527"/>
    </source>
</evidence>
<dbReference type="SUPFAM" id="SSF56112">
    <property type="entry name" value="Protein kinase-like (PK-like)"/>
    <property type="match status" value="1"/>
</dbReference>
<dbReference type="InterPro" id="IPR011009">
    <property type="entry name" value="Kinase-like_dom_sf"/>
</dbReference>
<dbReference type="InParanoid" id="G0QVE5"/>
<dbReference type="RefSeq" id="XP_004032389.1">
    <property type="nucleotide sequence ID" value="XM_004032341.1"/>
</dbReference>
<dbReference type="PANTHER" id="PTHR24351">
    <property type="entry name" value="RIBOSOMAL PROTEIN S6 KINASE"/>
    <property type="match status" value="1"/>
</dbReference>
<dbReference type="AlphaFoldDB" id="G0QVE5"/>
<dbReference type="InterPro" id="IPR045270">
    <property type="entry name" value="STKc_AGC"/>
</dbReference>
<gene>
    <name evidence="15" type="ORF">IMG5_123160</name>
</gene>
<protein>
    <recommendedName>
        <fullName evidence="2">non-specific serine/threonine protein kinase</fullName>
        <ecNumber evidence="2">2.7.11.1</ecNumber>
    </recommendedName>
</protein>
<evidence type="ECO:0000259" key="14">
    <source>
        <dbReference type="PROSITE" id="PS51285"/>
    </source>
</evidence>
<dbReference type="Pfam" id="PF00069">
    <property type="entry name" value="Pkinase"/>
    <property type="match status" value="1"/>
</dbReference>
<dbReference type="STRING" id="857967.G0QVE5"/>
<dbReference type="PROSITE" id="PS51285">
    <property type="entry name" value="AGC_KINASE_CTER"/>
    <property type="match status" value="1"/>
</dbReference>
<dbReference type="GeneID" id="14906925"/>
<evidence type="ECO:0000256" key="11">
    <source>
        <dbReference type="PROSITE-ProRule" id="PRU10141"/>
    </source>
</evidence>
<keyword evidence="4" id="KW-0597">Phosphoprotein</keyword>
<keyword evidence="3 12" id="KW-0723">Serine/threonine-protein kinase</keyword>